<feature type="compositionally biased region" description="Polar residues" evidence="5">
    <location>
        <begin position="925"/>
        <end position="937"/>
    </location>
</feature>
<evidence type="ECO:0000256" key="2">
    <source>
        <dbReference type="ARBA" id="ARBA00022687"/>
    </source>
</evidence>
<feature type="compositionally biased region" description="Acidic residues" evidence="5">
    <location>
        <begin position="1922"/>
        <end position="1946"/>
    </location>
</feature>
<feature type="domain" description="Adenomatous polyposis coli N-terminal dimerisation" evidence="6">
    <location>
        <begin position="38"/>
        <end position="89"/>
    </location>
</feature>
<keyword evidence="2" id="KW-0879">Wnt signaling pathway</keyword>
<feature type="compositionally biased region" description="Polar residues" evidence="5">
    <location>
        <begin position="1"/>
        <end position="17"/>
    </location>
</feature>
<dbReference type="SUPFAM" id="SSF82931">
    <property type="entry name" value="Tumor suppressor gene product Apc"/>
    <property type="match status" value="1"/>
</dbReference>
<feature type="compositionally biased region" description="Low complexity" evidence="5">
    <location>
        <begin position="2897"/>
        <end position="2920"/>
    </location>
</feature>
<evidence type="ECO:0000256" key="3">
    <source>
        <dbReference type="PROSITE-ProRule" id="PRU00259"/>
    </source>
</evidence>
<dbReference type="EMBL" id="CAWYQH010000108">
    <property type="protein sequence ID" value="CAK8688876.1"/>
    <property type="molecule type" value="Genomic_DNA"/>
</dbReference>
<proteinExistence type="inferred from homology"/>
<feature type="compositionally biased region" description="Polar residues" evidence="5">
    <location>
        <begin position="1615"/>
        <end position="1624"/>
    </location>
</feature>
<evidence type="ECO:0000313" key="7">
    <source>
        <dbReference type="EMBL" id="CAK8688876.1"/>
    </source>
</evidence>
<feature type="compositionally biased region" description="Low complexity" evidence="5">
    <location>
        <begin position="2938"/>
        <end position="2970"/>
    </location>
</feature>
<feature type="compositionally biased region" description="Low complexity" evidence="5">
    <location>
        <begin position="1962"/>
        <end position="1977"/>
    </location>
</feature>
<feature type="region of interest" description="Disordered" evidence="5">
    <location>
        <begin position="2478"/>
        <end position="2678"/>
    </location>
</feature>
<evidence type="ECO:0000256" key="1">
    <source>
        <dbReference type="ARBA" id="ARBA00009051"/>
    </source>
</evidence>
<dbReference type="InterPro" id="IPR032038">
    <property type="entry name" value="APC_N"/>
</dbReference>
<feature type="region of interest" description="Disordered" evidence="5">
    <location>
        <begin position="986"/>
        <end position="1085"/>
    </location>
</feature>
<feature type="compositionally biased region" description="Low complexity" evidence="5">
    <location>
        <begin position="1373"/>
        <end position="1383"/>
    </location>
</feature>
<feature type="compositionally biased region" description="Low complexity" evidence="5">
    <location>
        <begin position="2993"/>
        <end position="3004"/>
    </location>
</feature>
<feature type="region of interest" description="Disordered" evidence="5">
    <location>
        <begin position="878"/>
        <end position="939"/>
    </location>
</feature>
<comment type="similarity">
    <text evidence="1">Belongs to the adenomatous polyposis coli (APC) family.</text>
</comment>
<feature type="region of interest" description="Disordered" evidence="5">
    <location>
        <begin position="315"/>
        <end position="337"/>
    </location>
</feature>
<feature type="compositionally biased region" description="Polar residues" evidence="5">
    <location>
        <begin position="1677"/>
        <end position="1702"/>
    </location>
</feature>
<feature type="compositionally biased region" description="Polar residues" evidence="5">
    <location>
        <begin position="878"/>
        <end position="889"/>
    </location>
</feature>
<feature type="coiled-coil region" evidence="4">
    <location>
        <begin position="149"/>
        <end position="197"/>
    </location>
</feature>
<protein>
    <recommendedName>
        <fullName evidence="6">Adenomatous polyposis coli N-terminal dimerisation domain-containing protein</fullName>
    </recommendedName>
</protein>
<dbReference type="InterPro" id="IPR009223">
    <property type="entry name" value="APC_rpt"/>
</dbReference>
<feature type="compositionally biased region" description="Polar residues" evidence="5">
    <location>
        <begin position="1415"/>
        <end position="1426"/>
    </location>
</feature>
<feature type="region of interest" description="Disordered" evidence="5">
    <location>
        <begin position="2050"/>
        <end position="2071"/>
    </location>
</feature>
<dbReference type="Pfam" id="PF00514">
    <property type="entry name" value="Arm"/>
    <property type="match status" value="1"/>
</dbReference>
<feature type="region of interest" description="Disordered" evidence="5">
    <location>
        <begin position="1857"/>
        <end position="2024"/>
    </location>
</feature>
<feature type="compositionally biased region" description="Polar residues" evidence="5">
    <location>
        <begin position="1870"/>
        <end position="1888"/>
    </location>
</feature>
<feature type="region of interest" description="Disordered" evidence="5">
    <location>
        <begin position="1372"/>
        <end position="1426"/>
    </location>
</feature>
<keyword evidence="4" id="KW-0175">Coiled coil</keyword>
<feature type="compositionally biased region" description="Polar residues" evidence="5">
    <location>
        <begin position="315"/>
        <end position="327"/>
    </location>
</feature>
<dbReference type="Pfam" id="PF16689">
    <property type="entry name" value="APC_N_CC"/>
    <property type="match status" value="1"/>
</dbReference>
<feature type="compositionally biased region" description="Polar residues" evidence="5">
    <location>
        <begin position="2197"/>
        <end position="2217"/>
    </location>
</feature>
<feature type="compositionally biased region" description="Basic and acidic residues" evidence="5">
    <location>
        <begin position="1857"/>
        <end position="1867"/>
    </location>
</feature>
<dbReference type="Gene3D" id="1.10.287.450">
    <property type="entry name" value="Helix hairpin bin"/>
    <property type="match status" value="1"/>
</dbReference>
<dbReference type="InterPro" id="IPR000225">
    <property type="entry name" value="Armadillo"/>
</dbReference>
<feature type="compositionally biased region" description="Polar residues" evidence="5">
    <location>
        <begin position="520"/>
        <end position="539"/>
    </location>
</feature>
<feature type="compositionally biased region" description="Polar residues" evidence="5">
    <location>
        <begin position="1764"/>
        <end position="1792"/>
    </location>
</feature>
<feature type="compositionally biased region" description="Polar residues" evidence="5">
    <location>
        <begin position="1140"/>
        <end position="1167"/>
    </location>
</feature>
<feature type="region of interest" description="Disordered" evidence="5">
    <location>
        <begin position="1530"/>
        <end position="1573"/>
    </location>
</feature>
<keyword evidence="8" id="KW-1185">Reference proteome</keyword>
<dbReference type="Gene3D" id="1.20.5.10">
    <property type="match status" value="1"/>
</dbReference>
<evidence type="ECO:0000256" key="4">
    <source>
        <dbReference type="SAM" id="Coils"/>
    </source>
</evidence>
<gene>
    <name evidence="7" type="ORF">CVLEPA_LOCUS20837</name>
</gene>
<dbReference type="SUPFAM" id="SSF48371">
    <property type="entry name" value="ARM repeat"/>
    <property type="match status" value="1"/>
</dbReference>
<feature type="region of interest" description="Disordered" evidence="5">
    <location>
        <begin position="1"/>
        <end position="29"/>
    </location>
</feature>
<sequence length="3117" mass="339883">MPVSTSSEHSGKENMSNPKGPPCSSDSAMMNGETVQLSRYDHLLKQVENLKLENSTLKKELVTNTSHIRSLESEASSLKEMVLMLGNSINQQPTLSSQESQSQSNNVPGRVGFFDFEEMAASSRHPPVVPHAGLVSCDPLGQAAMHYPAAEIRQQINNLQAQRSAILESLKREELNKERYMKKLNNMNDKLNNMLDNKQPFSPTTEQTRQYLEAGILEIREMMEKDLGSPAMMQQRIQEWLREIQKIEHEIFKLYNQLFHTENQLKSLSYPLCDQSPSSRKSHETDSGVVERDEVFHLGSSFLCHISTQTPKCSSSFKATNQESTDAPTPADSAKRAWSRSIQTQQTCFVISSPSNLEPDNSNSQFSSGVGDALLSYSLPSNSVSGAITNQEMGTADLFSKLGSNNPEEMSRTFHSLSLSVDSSRAMRHGGCLPLLVQLLHDGSLLPDGAGPPPGKEEVNKGREIRKIASQALRNIVASGTNEEKAIMEFQILSHLEVIREHSEALYQHIIFFSNKAPPKQSSTNQEDFKQSETAQQPHSPLPTISDRLLKSVQTVLQMLYHKPIREAVNDLGGLFCAAELLVLDHHLAKHWADNSPAQDRSRHLRHYAGLIIINLTFGHCANKTIVIKMNGLLDAIIDQLESDSEEIQQSMASILRNLSWQADEQVQEVLRQKGVVKKLMKCVIHVKREDTLKSTLNALWNLSGHCPQNREDICSIDGALAFLVSTLTYHSPSKTEHVVESGSGILRNVTSVITRNAEYRKILRKYNCLQHLLTQLASPSLTIVSNACGALWNLSAMDETDQQTLWDLGAVGKLRTLIHSKHEVISRGSSAALRNLLTNRPAKFSSMLLNGESSKTDMPSLKVRKFKQLETELNQVTSLKPSELSENFSPRHHAQHPSSKQQSSSLHQSMQGQHSSAKLKSQPGIHSSGSLGNLHQTAPRRPIPAWEAAGKMNNTLPIKSSTDVLRASSDKSRTIHSCSINESPYRAGMESSTASQLPPAFSNHPNNTTLHPSYDANGVKPPVYHSRSRSDFKAARTWSHNGSMPNLNNNNTTVDTTAWQSKDSKSSTSSSNSSKILSPSQMPTDLVEKLRHVNDDYSMQEDDDMPVDYSLKFTDEQSRTPAIQSPRAQNAVVYENRSKSLPSQVPNTKFANSGKPSNSASSTSVCHTRRITDAPRSTDKVHGGSKIPTHPKIDPSVEQRILYADDEIFETDETPTNFGAIYAEEQLYEHLPVADEYMMQRYPEVVDSAQVKVANPVSSIEVQERVKHYHVEDTPICFSTRSSLSDLHCDTNDQHTSAQAKPTDSKMDEHTDHINNIEEPNDLNDFTNEEDDKFETQPGAITPGPYFTKSARHSGIMTPRTPFYQDTPMMYSPSSSRSSLDSCDAHSIHSDVTSEPGSRMLSGMISPSELPDSPGQSMPVSRCRSPSTLQESSREMKKFPVHAASSANLQNIPAKKVLDKNAINQNTAPTKPPLTSISGPQFVEKAHAMHTGYLATLNRPDEVKRYNEEPAMSVITSFSELTIDDEKVGPLCSKPFGQEEEEYTKEDDGKQKIQDTKETGRPKDSSKLKDAGSRAIMQAGYVTSLPTNDEIKHFVCEGSLSPMTSLSEISALQSHNQGFQKKSGSPVKVRCSAASNRNSYASRSSATGASVPLPPISQQAQPSSTEGNEELKKSSSCETTELSANASSSLHSPDGNISNLEQTEENKSDFSDFSDSSSDDNDGLLQKYIELAMPKKKSSKGASGKNTKSSSKGKPSSSSSSKQEASTQAEKSITSTHELKSQEQPNMLNMNKHSETMKDKEPEMTSKARKPFDTGYITSLPTTDETKTFNTNGTFSPMTCLSEISALNSHNGGFERSEAHEVKDKLSGMPTSSQTVDNVSRTNTASSGVFIPSNDSSKKMRKGVTDLKNDNASNNANAEQTDADEVEENSSLDDLFDSSSDDNDLLEQYIQLAIPRKKSSSRTNGSKSTKSNSSSSRNKEKTQSRKSTPSKSSKPSLKNSQSSTANRNSGQRVSNHVRKYDTSERIAAANNRLNGMDILQYIENKMSSVPAADDSSGELAKETIPSKPEEKEEIIANGQRSRHIMKTVETLGHSYSVKKQLRTTDKVDVSDKATSWEPASSTDSFVNSSIPMMSNKSKVQAFLQSRPTTYNTEGTPIEMSRSTSLSNLTVESGTENYNFSALQNRAAEKQLHLSISNQPSTPSKQMSEKLNASSSDPMKLSTAPIPGELTNDSEAILVELGQQITNMTLSTVDQIASRADAGYMSSLPHADEIKKFNAEGSVSGHTTFSALTIDSDTKVTPCDPDLTNLGILTSRNLITSGVAGKKAEDKHVSHAQSTRPELPQSNDVGNAVDDLAEDASICRTGNNSSLSSIDIDSDGDANDLLNACISSAIPDPKRDPAAALPPRQLLLSQSNNPSYQGQQPSSSTTANATINAKNFHSPCDDDWDIVHRGANAAAASLVQKQQLNAISPLSLVSMSSPDQPSTSFSLSAGPNTQTSDGFYRLSQQPSIGDSNTSDASVGSMVLGDDAKSLMKSQKQSHPRIVKGKPSSELSSSENRPVAVKGGKKVYRSPITGKVRENLHCPNRSKINSSSDSSSARCKEKRNRNSGSSKSPCNKCYPSHSRHLPISASMGKLEDVPPGRSDRHPMSNSSKQMASGCGVTHDQRKPVRSRSAHSGYQPYITQLYPPMRQINMNGGNAMLNGVVTMAARGDMVLAQCDGQSTQFVPVTIAGQYVTPVGTRPILLKQGTFIQEEPSPALLRSVSRHSQANKAGNGKPQSSKKLKKPGGSASSGKSKMSWKGLKKLLSPNEENKTITESSQGKSSRKGQAEKSNSSLSEKKSDHSKDSDESPPKINSNTWTKSKGHKDPKTPSVSSEPSSSKEVKTSKIPRHAPPLSSNRLSSLSLSSSSASNASSGSLDTFRQKPEAGKTIYPTVSSIKNIPKSPSSKARMLVNKSPSSKSSANALKPGVVSTTINSKPSTSSTSQNWKISLESNSSVTSSSTHARKVAPKSLSGSRQSSATSLSSNNQSLKGRKPSFSVAPGQIVSARSLNEVQESSTKLSQGDVGRNFTSPLRRVVQEVAPFNYRPSKRPSVPSDLETYDHDKLQQYLNQTAV</sequence>
<feature type="compositionally biased region" description="Low complexity" evidence="5">
    <location>
        <begin position="1633"/>
        <end position="1647"/>
    </location>
</feature>
<dbReference type="Proteomes" id="UP001642483">
    <property type="component" value="Unassembled WGS sequence"/>
</dbReference>
<feature type="compositionally biased region" description="Low complexity" evidence="5">
    <location>
        <begin position="897"/>
        <end position="917"/>
    </location>
</feature>
<dbReference type="InterPro" id="IPR011989">
    <property type="entry name" value="ARM-like"/>
</dbReference>
<name>A0ABP0GDD8_CLALP</name>
<feature type="compositionally biased region" description="Polar residues" evidence="5">
    <location>
        <begin position="1817"/>
        <end position="1832"/>
    </location>
</feature>
<feature type="compositionally biased region" description="Low complexity" evidence="5">
    <location>
        <begin position="1067"/>
        <end position="1081"/>
    </location>
</feature>
<reference evidence="7 8" key="1">
    <citation type="submission" date="2024-02" db="EMBL/GenBank/DDBJ databases">
        <authorList>
            <person name="Daric V."/>
            <person name="Darras S."/>
        </authorList>
    </citation>
    <scope>NUCLEOTIDE SEQUENCE [LARGE SCALE GENOMIC DNA]</scope>
</reference>
<dbReference type="SMART" id="SM00185">
    <property type="entry name" value="ARM"/>
    <property type="match status" value="6"/>
</dbReference>
<feature type="compositionally biased region" description="Low complexity" evidence="5">
    <location>
        <begin position="1047"/>
        <end position="1058"/>
    </location>
</feature>
<feature type="region of interest" description="Disordered" evidence="5">
    <location>
        <begin position="1615"/>
        <end position="1832"/>
    </location>
</feature>
<feature type="region of interest" description="Disordered" evidence="5">
    <location>
        <begin position="2197"/>
        <end position="2219"/>
    </location>
</feature>
<feature type="repeat" description="ARM" evidence="3">
    <location>
        <begin position="632"/>
        <end position="660"/>
    </location>
</feature>
<dbReference type="PANTHER" id="PTHR12607">
    <property type="entry name" value="ADENOMATOUS POLYPOSIS COLI PROTEIN FAMILY"/>
    <property type="match status" value="1"/>
</dbReference>
<feature type="compositionally biased region" description="Polar residues" evidence="5">
    <location>
        <begin position="1911"/>
        <end position="1921"/>
    </location>
</feature>
<feature type="compositionally biased region" description="Polar residues" evidence="5">
    <location>
        <begin position="2973"/>
        <end position="2991"/>
    </location>
</feature>
<dbReference type="PROSITE" id="PS50176">
    <property type="entry name" value="ARM_REPEAT"/>
    <property type="match status" value="1"/>
</dbReference>
<feature type="compositionally biased region" description="Polar residues" evidence="5">
    <location>
        <begin position="2335"/>
        <end position="2349"/>
    </location>
</feature>
<feature type="compositionally biased region" description="Basic and acidic residues" evidence="5">
    <location>
        <begin position="2636"/>
        <end position="2649"/>
    </location>
</feature>
<evidence type="ECO:0000313" key="8">
    <source>
        <dbReference type="Proteomes" id="UP001642483"/>
    </source>
</evidence>
<feature type="compositionally biased region" description="Polar residues" evidence="5">
    <location>
        <begin position="2478"/>
        <end position="2521"/>
    </location>
</feature>
<dbReference type="SUPFAM" id="SSF58050">
    <property type="entry name" value="N-terminal coiled coil domain from apc"/>
    <property type="match status" value="1"/>
</dbReference>
<feature type="compositionally biased region" description="Polar residues" evidence="5">
    <location>
        <begin position="1657"/>
        <end position="1667"/>
    </location>
</feature>
<feature type="compositionally biased region" description="Low complexity" evidence="5">
    <location>
        <begin position="1986"/>
        <end position="2004"/>
    </location>
</feature>
<dbReference type="Gene3D" id="1.25.10.10">
    <property type="entry name" value="Leucine-rich Repeat Variant"/>
    <property type="match status" value="1"/>
</dbReference>
<organism evidence="7 8">
    <name type="scientific">Clavelina lepadiformis</name>
    <name type="common">Light-bulb sea squirt</name>
    <name type="synonym">Ascidia lepadiformis</name>
    <dbReference type="NCBI Taxonomy" id="159417"/>
    <lineage>
        <taxon>Eukaryota</taxon>
        <taxon>Metazoa</taxon>
        <taxon>Chordata</taxon>
        <taxon>Tunicata</taxon>
        <taxon>Ascidiacea</taxon>
        <taxon>Aplousobranchia</taxon>
        <taxon>Clavelinidae</taxon>
        <taxon>Clavelina</taxon>
    </lineage>
</organism>
<feature type="compositionally biased region" description="Low complexity" evidence="5">
    <location>
        <begin position="1741"/>
        <end position="1763"/>
    </location>
</feature>
<dbReference type="PANTHER" id="PTHR12607:SF12">
    <property type="entry name" value="APC-LIKE, ISOFORM A-RELATED"/>
    <property type="match status" value="1"/>
</dbReference>
<feature type="compositionally biased region" description="Basic and acidic residues" evidence="5">
    <location>
        <begin position="1547"/>
        <end position="1573"/>
    </location>
</feature>
<dbReference type="InterPro" id="IPR036149">
    <property type="entry name" value="APC_N_sf"/>
</dbReference>
<feature type="compositionally biased region" description="Polar residues" evidence="5">
    <location>
        <begin position="2005"/>
        <end position="2015"/>
    </location>
</feature>
<feature type="region of interest" description="Disordered" evidence="5">
    <location>
        <begin position="2764"/>
        <end position="3045"/>
    </location>
</feature>
<dbReference type="InterPro" id="IPR016024">
    <property type="entry name" value="ARM-type_fold"/>
</dbReference>
<dbReference type="InterPro" id="IPR026831">
    <property type="entry name" value="APC_dom"/>
</dbReference>
<dbReference type="Pfam" id="PF05923">
    <property type="entry name" value="APC_r"/>
    <property type="match status" value="2"/>
</dbReference>
<dbReference type="InterPro" id="IPR026818">
    <property type="entry name" value="Apc_fam"/>
</dbReference>
<feature type="compositionally biased region" description="Low complexity" evidence="5">
    <location>
        <begin position="2788"/>
        <end position="2809"/>
    </location>
</feature>
<feature type="region of interest" description="Disordered" evidence="5">
    <location>
        <begin position="1139"/>
        <end position="1167"/>
    </location>
</feature>
<accession>A0ABP0GDD8</accession>
<evidence type="ECO:0000259" key="6">
    <source>
        <dbReference type="Pfam" id="PF16689"/>
    </source>
</evidence>
<feature type="compositionally biased region" description="Basic and acidic residues" evidence="5">
    <location>
        <begin position="1793"/>
        <end position="1813"/>
    </location>
</feature>
<feature type="region of interest" description="Disordered" evidence="5">
    <location>
        <begin position="518"/>
        <end position="544"/>
    </location>
</feature>
<feature type="compositionally biased region" description="Low complexity" evidence="5">
    <location>
        <begin position="3014"/>
        <end position="3033"/>
    </location>
</feature>
<evidence type="ECO:0000256" key="5">
    <source>
        <dbReference type="SAM" id="MobiDB-lite"/>
    </source>
</evidence>
<feature type="compositionally biased region" description="Basic and acidic residues" evidence="5">
    <location>
        <begin position="2839"/>
        <end position="2853"/>
    </location>
</feature>
<feature type="region of interest" description="Disordered" evidence="5">
    <location>
        <begin position="2326"/>
        <end position="2351"/>
    </location>
</feature>
<comment type="caution">
    <text evidence="7">The sequence shown here is derived from an EMBL/GenBank/DDBJ whole genome shotgun (WGS) entry which is preliminary data.</text>
</comment>